<dbReference type="Proteomes" id="UP001220961">
    <property type="component" value="Chromosome 2"/>
</dbReference>
<accession>A0AAF0EAK3</accession>
<keyword evidence="4 5" id="KW-0472">Membrane</keyword>
<organism evidence="6 7">
    <name type="scientific">Malassezia caprae</name>
    <dbReference type="NCBI Taxonomy" id="1381934"/>
    <lineage>
        <taxon>Eukaryota</taxon>
        <taxon>Fungi</taxon>
        <taxon>Dikarya</taxon>
        <taxon>Basidiomycota</taxon>
        <taxon>Ustilaginomycotina</taxon>
        <taxon>Malasseziomycetes</taxon>
        <taxon>Malasseziales</taxon>
        <taxon>Malasseziaceae</taxon>
        <taxon>Malassezia</taxon>
    </lineage>
</organism>
<reference evidence="6" key="1">
    <citation type="submission" date="2023-03" db="EMBL/GenBank/DDBJ databases">
        <title>Mating type loci evolution in Malassezia.</title>
        <authorList>
            <person name="Coelho M.A."/>
        </authorList>
    </citation>
    <scope>NUCLEOTIDE SEQUENCE</scope>
    <source>
        <strain evidence="6">CBS 10434</strain>
    </source>
</reference>
<evidence type="ECO:0000256" key="1">
    <source>
        <dbReference type="ARBA" id="ARBA00004141"/>
    </source>
</evidence>
<feature type="transmembrane region" description="Helical" evidence="5">
    <location>
        <begin position="443"/>
        <end position="464"/>
    </location>
</feature>
<dbReference type="EMBL" id="CP119909">
    <property type="protein sequence ID" value="WFD19127.1"/>
    <property type="molecule type" value="Genomic_DNA"/>
</dbReference>
<evidence type="ECO:0000256" key="3">
    <source>
        <dbReference type="ARBA" id="ARBA00022989"/>
    </source>
</evidence>
<evidence type="ECO:0000256" key="4">
    <source>
        <dbReference type="ARBA" id="ARBA00023136"/>
    </source>
</evidence>
<feature type="transmembrane region" description="Helical" evidence="5">
    <location>
        <begin position="476"/>
        <end position="493"/>
    </location>
</feature>
<evidence type="ECO:0008006" key="8">
    <source>
        <dbReference type="Google" id="ProtNLM"/>
    </source>
</evidence>
<dbReference type="InterPro" id="IPR036259">
    <property type="entry name" value="MFS_trans_sf"/>
</dbReference>
<evidence type="ECO:0000256" key="2">
    <source>
        <dbReference type="ARBA" id="ARBA00022692"/>
    </source>
</evidence>
<keyword evidence="2 5" id="KW-0812">Transmembrane</keyword>
<dbReference type="GO" id="GO:0016020">
    <property type="term" value="C:membrane"/>
    <property type="evidence" value="ECO:0007669"/>
    <property type="project" value="UniProtKB-SubCell"/>
</dbReference>
<feature type="transmembrane region" description="Helical" evidence="5">
    <location>
        <begin position="400"/>
        <end position="419"/>
    </location>
</feature>
<dbReference type="GO" id="GO:0022857">
    <property type="term" value="F:transmembrane transporter activity"/>
    <property type="evidence" value="ECO:0007669"/>
    <property type="project" value="InterPro"/>
</dbReference>
<dbReference type="PANTHER" id="PTHR24064">
    <property type="entry name" value="SOLUTE CARRIER FAMILY 22 MEMBER"/>
    <property type="match status" value="1"/>
</dbReference>
<evidence type="ECO:0000256" key="5">
    <source>
        <dbReference type="SAM" id="Phobius"/>
    </source>
</evidence>
<feature type="transmembrane region" description="Helical" evidence="5">
    <location>
        <begin position="344"/>
        <end position="362"/>
    </location>
</feature>
<name>A0AAF0EAK3_9BASI</name>
<sequence>MSAGNQEFADHYIHHSSEPLGLRQAQAVDAAAAQEQPEVLPTDNTMTDATRYAPEPVADLDEKPVSAAPVGLSPEAESAFNEILYPSDSYDANGVYWADLPLRERLSFVNNQSNAEARRELGVIWRMMKSDPLSIISGYFSRYVVNGLGMFVEGYTLFSVGNLKPLFQNTDNSVAPEKGDHTSAFYRCWETNEICNKDWMRAIDYLEIVGIIAGQILVGIEGDWVGRKFGMVQDALIMTLGSVMLTVMWGDTMNGWVICYAWSLFIYGLGVGGEYPMTSTRAMEVQSSRYATSSDDRMHRGRNVLLAFLMQGWGQFFNQVFLIILVLIFNNTLKTPIKPTATQYSFRLSFAFIAAVTLYLAYYRYYKLSYHNDEALRAAKDRLNTSGYDAKSLKLAMTHYWHRLIATTVGWFCNDFFFYGNKIFSGVFIKLITGGNSTFGTGWLYNLINVGVQMPGYYMAALLVDHKLYGRKWMQMISFAATFALFCGAAFSYDTLTTTSEGNLKAFQFIFFFSSFWNQFGYNSTTFLVAAEVFPASIRATCHGIGAACGKLGALAPTIIYNYVDANKTKFYIVTWFGLAGLIVTFIFLPDTTGLDLREQERYWEYVMAGNAQDYHGVAVHPRHLSMFERFVLRRHLPYNPQLDAQQKTEEFRQVYQSSVGLVGANEHDLTVEQRDFLTSEFANKFVSKGAVAQPSNQVFSSKLESLEKQL</sequence>
<comment type="subcellular location">
    <subcellularLocation>
        <location evidence="1">Membrane</location>
        <topology evidence="1">Multi-pass membrane protein</topology>
    </subcellularLocation>
</comment>
<dbReference type="SUPFAM" id="SSF103473">
    <property type="entry name" value="MFS general substrate transporter"/>
    <property type="match status" value="1"/>
</dbReference>
<evidence type="ECO:0000313" key="7">
    <source>
        <dbReference type="Proteomes" id="UP001220961"/>
    </source>
</evidence>
<proteinExistence type="predicted"/>
<gene>
    <name evidence="6" type="ORF">MCAP1_001349</name>
</gene>
<protein>
    <recommendedName>
        <fullName evidence="8">Major facilitator superfamily (MFS) profile domain-containing protein</fullName>
    </recommendedName>
</protein>
<evidence type="ECO:0000313" key="6">
    <source>
        <dbReference type="EMBL" id="WFD19127.1"/>
    </source>
</evidence>
<feature type="transmembrane region" description="Helical" evidence="5">
    <location>
        <begin position="304"/>
        <end position="329"/>
    </location>
</feature>
<dbReference type="AlphaFoldDB" id="A0AAF0EAK3"/>
<feature type="transmembrane region" description="Helical" evidence="5">
    <location>
        <begin position="571"/>
        <end position="589"/>
    </location>
</feature>
<dbReference type="InterPro" id="IPR005828">
    <property type="entry name" value="MFS_sugar_transport-like"/>
</dbReference>
<keyword evidence="3 5" id="KW-1133">Transmembrane helix</keyword>
<dbReference type="Pfam" id="PF00083">
    <property type="entry name" value="Sugar_tr"/>
    <property type="match status" value="1"/>
</dbReference>
<dbReference type="Gene3D" id="1.20.1250.20">
    <property type="entry name" value="MFS general substrate transporter like domains"/>
    <property type="match status" value="1"/>
</dbReference>
<feature type="transmembrane region" description="Helical" evidence="5">
    <location>
        <begin position="255"/>
        <end position="273"/>
    </location>
</feature>
<keyword evidence="7" id="KW-1185">Reference proteome</keyword>